<comment type="caution">
    <text evidence="2">The sequence shown here is derived from an EMBL/GenBank/DDBJ whole genome shotgun (WGS) entry which is preliminary data.</text>
</comment>
<organism evidence="2 3">
    <name type="scientific">Streptomyces gelaticus</name>
    <dbReference type="NCBI Taxonomy" id="285446"/>
    <lineage>
        <taxon>Bacteria</taxon>
        <taxon>Bacillati</taxon>
        <taxon>Actinomycetota</taxon>
        <taxon>Actinomycetes</taxon>
        <taxon>Kitasatosporales</taxon>
        <taxon>Streptomycetaceae</taxon>
        <taxon>Streptomyces</taxon>
    </lineage>
</organism>
<evidence type="ECO:0000313" key="3">
    <source>
        <dbReference type="Proteomes" id="UP000660675"/>
    </source>
</evidence>
<feature type="region of interest" description="Disordered" evidence="1">
    <location>
        <begin position="83"/>
        <end position="182"/>
    </location>
</feature>
<keyword evidence="3" id="KW-1185">Reference proteome</keyword>
<feature type="region of interest" description="Disordered" evidence="1">
    <location>
        <begin position="1"/>
        <end position="22"/>
    </location>
</feature>
<sequence>MVQGVDAAAESGQDGGPQPVVLDDDRVESGGGALAPVAVEDAHRQHGGQGAIADLACHVTWQRGPVAFAEHMHLVERPQRGQRILRAQRRGGQSQYGTSYGRGQGNLAPSHGPPQVRAPPMTMEHAGQHPWPGASPSDFGKGHGGAAEIRMRPARASVTLAPDSAGTAADAARTNGTRSGTR</sequence>
<evidence type="ECO:0000313" key="2">
    <source>
        <dbReference type="EMBL" id="GGV73433.1"/>
    </source>
</evidence>
<dbReference type="Proteomes" id="UP000660675">
    <property type="component" value="Unassembled WGS sequence"/>
</dbReference>
<reference evidence="3" key="1">
    <citation type="journal article" date="2019" name="Int. J. Syst. Evol. Microbiol.">
        <title>The Global Catalogue of Microorganisms (GCM) 10K type strain sequencing project: providing services to taxonomists for standard genome sequencing and annotation.</title>
        <authorList>
            <consortium name="The Broad Institute Genomics Platform"/>
            <consortium name="The Broad Institute Genome Sequencing Center for Infectious Disease"/>
            <person name="Wu L."/>
            <person name="Ma J."/>
        </authorList>
    </citation>
    <scope>NUCLEOTIDE SEQUENCE [LARGE SCALE GENOMIC DNA]</scope>
    <source>
        <strain evidence="3">JCM 4376</strain>
    </source>
</reference>
<proteinExistence type="predicted"/>
<gene>
    <name evidence="2" type="ORF">GCM10015535_00640</name>
</gene>
<protein>
    <submittedName>
        <fullName evidence="2">Uncharacterized protein</fullName>
    </submittedName>
</protein>
<evidence type="ECO:0000256" key="1">
    <source>
        <dbReference type="SAM" id="MobiDB-lite"/>
    </source>
</evidence>
<feature type="compositionally biased region" description="Low complexity" evidence="1">
    <location>
        <begin position="161"/>
        <end position="172"/>
    </location>
</feature>
<name>A0ABQ2VT67_9ACTN</name>
<dbReference type="EMBL" id="BMTF01000001">
    <property type="protein sequence ID" value="GGV73433.1"/>
    <property type="molecule type" value="Genomic_DNA"/>
</dbReference>
<accession>A0ABQ2VT67</accession>